<evidence type="ECO:0000313" key="10">
    <source>
        <dbReference type="EMBL" id="MBP2293321.1"/>
    </source>
</evidence>
<reference evidence="10 11" key="1">
    <citation type="submission" date="2021-03" db="EMBL/GenBank/DDBJ databases">
        <title>Genomic Encyclopedia of Type Strains, Phase III (KMG-III): the genomes of soil and plant-associated and newly described type strains.</title>
        <authorList>
            <person name="Whitman W."/>
        </authorList>
    </citation>
    <scope>NUCLEOTIDE SEQUENCE [LARGE SCALE GENOMIC DNA]</scope>
    <source>
        <strain evidence="10 11">IMMIB AFH-6</strain>
    </source>
</reference>
<keyword evidence="4 7" id="KW-0812">Transmembrane</keyword>
<accession>A0ABS4SL88</accession>
<comment type="caution">
    <text evidence="10">The sequence shown here is derived from an EMBL/GenBank/DDBJ whole genome shotgun (WGS) entry which is preliminary data.</text>
</comment>
<evidence type="ECO:0000256" key="3">
    <source>
        <dbReference type="ARBA" id="ARBA00022475"/>
    </source>
</evidence>
<feature type="domain" description="MacB-like periplasmic core" evidence="9">
    <location>
        <begin position="16"/>
        <end position="228"/>
    </location>
</feature>
<feature type="transmembrane region" description="Helical" evidence="7">
    <location>
        <begin position="344"/>
        <end position="367"/>
    </location>
</feature>
<dbReference type="InterPro" id="IPR051125">
    <property type="entry name" value="ABC-4/HrtB_transporter"/>
</dbReference>
<dbReference type="Pfam" id="PF12704">
    <property type="entry name" value="MacB_PCD"/>
    <property type="match status" value="1"/>
</dbReference>
<dbReference type="PANTHER" id="PTHR43738">
    <property type="entry name" value="ABC TRANSPORTER, MEMBRANE PROTEIN"/>
    <property type="match status" value="1"/>
</dbReference>
<evidence type="ECO:0000259" key="9">
    <source>
        <dbReference type="Pfam" id="PF12704"/>
    </source>
</evidence>
<sequence length="377" mass="40033">MNLALRDVRHNLGRFLLTCLGLSLLLGVVLSMIGIYRGLVDEALTLARAPGADLWVVESGTRGPFAESSRIPGDERDSVARLAGVAEAGSLTFQSVETAHRGRTLRLYVVGHELNRPGAPARIVAGRPITRAHYEMVADRRSGLDLGERLRLGRNDFTVVGLTDGLVASGGDPVVFLTLADSQRLQFDLDPPAARRERARGSGPAGTDIVNAVVARVLPGVPVQEVADTAARWKHLSALTQGQQEALLLQSVVEKARRQIGLFTTILLAVSAVVIALILYTLTMDKVKEIATLKLIGAPDRTIVGLIVHQALAMGVIGWSVGTVLILLVKDHFPRRVVLTPEDALMLGAAVLIICVAASGLGVRLALKVDPATALGG</sequence>
<evidence type="ECO:0000256" key="1">
    <source>
        <dbReference type="ARBA" id="ARBA00004651"/>
    </source>
</evidence>
<organism evidence="10 11">
    <name type="scientific">Azospirillum rugosum</name>
    <dbReference type="NCBI Taxonomy" id="416170"/>
    <lineage>
        <taxon>Bacteria</taxon>
        <taxon>Pseudomonadati</taxon>
        <taxon>Pseudomonadota</taxon>
        <taxon>Alphaproteobacteria</taxon>
        <taxon>Rhodospirillales</taxon>
        <taxon>Azospirillaceae</taxon>
        <taxon>Azospirillum</taxon>
    </lineage>
</organism>
<evidence type="ECO:0000256" key="6">
    <source>
        <dbReference type="ARBA" id="ARBA00023136"/>
    </source>
</evidence>
<dbReference type="Proteomes" id="UP000781958">
    <property type="component" value="Unassembled WGS sequence"/>
</dbReference>
<gene>
    <name evidence="10" type="ORF">J2851_003104</name>
</gene>
<keyword evidence="3" id="KW-1003">Cell membrane</keyword>
<comment type="subcellular location">
    <subcellularLocation>
        <location evidence="1">Cell membrane</location>
        <topology evidence="1">Multi-pass membrane protein</topology>
    </subcellularLocation>
</comment>
<keyword evidence="2" id="KW-0813">Transport</keyword>
<protein>
    <submittedName>
        <fullName evidence="10">ABC transport system permease protein</fullName>
    </submittedName>
</protein>
<feature type="domain" description="ABC3 transporter permease C-terminal" evidence="8">
    <location>
        <begin position="262"/>
        <end position="371"/>
    </location>
</feature>
<evidence type="ECO:0000256" key="7">
    <source>
        <dbReference type="SAM" id="Phobius"/>
    </source>
</evidence>
<evidence type="ECO:0000313" key="11">
    <source>
        <dbReference type="Proteomes" id="UP000781958"/>
    </source>
</evidence>
<name>A0ABS4SL88_9PROT</name>
<feature type="transmembrane region" description="Helical" evidence="7">
    <location>
        <begin position="303"/>
        <end position="329"/>
    </location>
</feature>
<dbReference type="RefSeq" id="WP_209767256.1">
    <property type="nucleotide sequence ID" value="NZ_JAGINP010000010.1"/>
</dbReference>
<evidence type="ECO:0000256" key="5">
    <source>
        <dbReference type="ARBA" id="ARBA00022989"/>
    </source>
</evidence>
<evidence type="ECO:0000259" key="8">
    <source>
        <dbReference type="Pfam" id="PF02687"/>
    </source>
</evidence>
<dbReference type="InterPro" id="IPR003838">
    <property type="entry name" value="ABC3_permease_C"/>
</dbReference>
<evidence type="ECO:0000256" key="2">
    <source>
        <dbReference type="ARBA" id="ARBA00022448"/>
    </source>
</evidence>
<dbReference type="Pfam" id="PF02687">
    <property type="entry name" value="FtsX"/>
    <property type="match status" value="1"/>
</dbReference>
<evidence type="ECO:0000256" key="4">
    <source>
        <dbReference type="ARBA" id="ARBA00022692"/>
    </source>
</evidence>
<proteinExistence type="predicted"/>
<dbReference type="EMBL" id="JAGINP010000010">
    <property type="protein sequence ID" value="MBP2293321.1"/>
    <property type="molecule type" value="Genomic_DNA"/>
</dbReference>
<dbReference type="PANTHER" id="PTHR43738:SF1">
    <property type="entry name" value="HEMIN TRANSPORT SYSTEM PERMEASE PROTEIN HRTB-RELATED"/>
    <property type="match status" value="1"/>
</dbReference>
<keyword evidence="11" id="KW-1185">Reference proteome</keyword>
<keyword evidence="5 7" id="KW-1133">Transmembrane helix</keyword>
<keyword evidence="6 7" id="KW-0472">Membrane</keyword>
<feature type="transmembrane region" description="Helical" evidence="7">
    <location>
        <begin position="260"/>
        <end position="282"/>
    </location>
</feature>
<dbReference type="InterPro" id="IPR025857">
    <property type="entry name" value="MacB_PCD"/>
</dbReference>